<sequence>MATNPEAEDWLEMKGIWVERTLEEVVLVMKLACSNEVADRDDCGRTCVVDHNMRDKDMEKDTSTDDDPMDFGFGSPANKDKKKNSFKLLCNSSKFMKTASNSPLRSQKYSCTPNRGDPMGERWHSSAVSVNLQGNQRQHIRWSDVGALDRAKYSALCQFDGGPKYQENVNIRLGDGSMKRGQVMEVDGEKAVVQVFERTSEIGTVQYTEVLKTHVSQEMFGRIFNGSRKPIDYGPPILPEACLYISGVVPTSVYTSRKCSSGAGLTATVGKEPEAGEFCIAGALMLDNGIFCVHEFDKMDIKNQAAIREAIKQPHYFSMCRSVYFPCLSSITYSCSKRENTKSNVYDEAPRTAHSRT</sequence>
<feature type="domain" description="MCM C-terminal AAA(+) ATPase" evidence="7">
    <location>
        <begin position="244"/>
        <end position="313"/>
    </location>
</feature>
<protein>
    <recommendedName>
        <fullName evidence="7">MCM C-terminal AAA(+) ATPase domain-containing protein</fullName>
    </recommendedName>
</protein>
<evidence type="ECO:0000256" key="4">
    <source>
        <dbReference type="ARBA" id="ARBA00022840"/>
    </source>
</evidence>
<keyword evidence="4" id="KW-0067">ATP-binding</keyword>
<keyword evidence="1" id="KW-0813">Transport</keyword>
<dbReference type="InterPro" id="IPR022879">
    <property type="entry name" value="V-ATPase_su_B/beta"/>
</dbReference>
<dbReference type="CDD" id="cd18118">
    <property type="entry name" value="ATP-synt_V_A-type_beta_N"/>
    <property type="match status" value="1"/>
</dbReference>
<evidence type="ECO:0000313" key="9">
    <source>
        <dbReference type="Proteomes" id="UP000266723"/>
    </source>
</evidence>
<comment type="caution">
    <text evidence="8">The sequence shown here is derived from an EMBL/GenBank/DDBJ whole genome shotgun (WGS) entry which is preliminary data.</text>
</comment>
<reference evidence="8 9" key="1">
    <citation type="journal article" date="2020" name="BMC Genomics">
        <title>Intraspecific diversification of the crop wild relative Brassica cretica Lam. using demographic model selection.</title>
        <authorList>
            <person name="Kioukis A."/>
            <person name="Michalopoulou V.A."/>
            <person name="Briers L."/>
            <person name="Pirintsos S."/>
            <person name="Studholme D.J."/>
            <person name="Pavlidis P."/>
            <person name="Sarris P.F."/>
        </authorList>
    </citation>
    <scope>NUCLEOTIDE SEQUENCE [LARGE SCALE GENOMIC DNA]</scope>
    <source>
        <strain evidence="9">cv. PFS-1207/04</strain>
    </source>
</reference>
<dbReference type="Pfam" id="PF02874">
    <property type="entry name" value="ATP-synt_ab_N"/>
    <property type="match status" value="1"/>
</dbReference>
<dbReference type="InterPro" id="IPR027417">
    <property type="entry name" value="P-loop_NTPase"/>
</dbReference>
<dbReference type="Pfam" id="PF00493">
    <property type="entry name" value="MCM"/>
    <property type="match status" value="1"/>
</dbReference>
<name>A0ABQ7EN34_BRACR</name>
<evidence type="ECO:0000259" key="7">
    <source>
        <dbReference type="PROSITE" id="PS50051"/>
    </source>
</evidence>
<dbReference type="PANTHER" id="PTHR43389:SF29">
    <property type="entry name" value="VACUOLAR PROTON PUMP SUBUNIT B"/>
    <property type="match status" value="1"/>
</dbReference>
<evidence type="ECO:0000256" key="3">
    <source>
        <dbReference type="ARBA" id="ARBA00022781"/>
    </source>
</evidence>
<keyword evidence="5" id="KW-0406">Ion transport</keyword>
<dbReference type="Gene3D" id="3.40.50.300">
    <property type="entry name" value="P-loop containing nucleotide triphosphate hydrolases"/>
    <property type="match status" value="1"/>
</dbReference>
<evidence type="ECO:0000256" key="6">
    <source>
        <dbReference type="SAM" id="MobiDB-lite"/>
    </source>
</evidence>
<gene>
    <name evidence="8" type="ORF">DY000_02050031</name>
</gene>
<accession>A0ABQ7EN34</accession>
<dbReference type="PROSITE" id="PS50051">
    <property type="entry name" value="MCM_2"/>
    <property type="match status" value="1"/>
</dbReference>
<dbReference type="PANTHER" id="PTHR43389">
    <property type="entry name" value="V-TYPE PROTON ATPASE SUBUNIT B"/>
    <property type="match status" value="1"/>
</dbReference>
<evidence type="ECO:0000313" key="8">
    <source>
        <dbReference type="EMBL" id="KAF3604927.1"/>
    </source>
</evidence>
<dbReference type="InterPro" id="IPR001208">
    <property type="entry name" value="MCM_dom"/>
</dbReference>
<dbReference type="EMBL" id="QGKV02000297">
    <property type="protein sequence ID" value="KAF3604927.1"/>
    <property type="molecule type" value="Genomic_DNA"/>
</dbReference>
<evidence type="ECO:0000256" key="2">
    <source>
        <dbReference type="ARBA" id="ARBA00022741"/>
    </source>
</evidence>
<organism evidence="8 9">
    <name type="scientific">Brassica cretica</name>
    <name type="common">Mustard</name>
    <dbReference type="NCBI Taxonomy" id="69181"/>
    <lineage>
        <taxon>Eukaryota</taxon>
        <taxon>Viridiplantae</taxon>
        <taxon>Streptophyta</taxon>
        <taxon>Embryophyta</taxon>
        <taxon>Tracheophyta</taxon>
        <taxon>Spermatophyta</taxon>
        <taxon>Magnoliopsida</taxon>
        <taxon>eudicotyledons</taxon>
        <taxon>Gunneridae</taxon>
        <taxon>Pentapetalae</taxon>
        <taxon>rosids</taxon>
        <taxon>malvids</taxon>
        <taxon>Brassicales</taxon>
        <taxon>Brassicaceae</taxon>
        <taxon>Brassiceae</taxon>
        <taxon>Brassica</taxon>
    </lineage>
</organism>
<feature type="region of interest" description="Disordered" evidence="6">
    <location>
        <begin position="57"/>
        <end position="78"/>
    </location>
</feature>
<keyword evidence="2" id="KW-0547">Nucleotide-binding</keyword>
<proteinExistence type="predicted"/>
<dbReference type="Proteomes" id="UP000266723">
    <property type="component" value="Unassembled WGS sequence"/>
</dbReference>
<evidence type="ECO:0000256" key="5">
    <source>
        <dbReference type="ARBA" id="ARBA00023065"/>
    </source>
</evidence>
<dbReference type="InterPro" id="IPR004100">
    <property type="entry name" value="ATPase_F1/V1/A1_a/bsu_N"/>
</dbReference>
<keyword evidence="3" id="KW-0375">Hydrogen ion transport</keyword>
<evidence type="ECO:0000256" key="1">
    <source>
        <dbReference type="ARBA" id="ARBA00022448"/>
    </source>
</evidence>
<keyword evidence="9" id="KW-1185">Reference proteome</keyword>